<keyword evidence="2" id="KW-1185">Reference proteome</keyword>
<evidence type="ECO:0000313" key="1">
    <source>
        <dbReference type="EMBL" id="TFY73611.1"/>
    </source>
</evidence>
<organism evidence="1 2">
    <name type="scientific">Hericium alpestre</name>
    <dbReference type="NCBI Taxonomy" id="135208"/>
    <lineage>
        <taxon>Eukaryota</taxon>
        <taxon>Fungi</taxon>
        <taxon>Dikarya</taxon>
        <taxon>Basidiomycota</taxon>
        <taxon>Agaricomycotina</taxon>
        <taxon>Agaricomycetes</taxon>
        <taxon>Russulales</taxon>
        <taxon>Hericiaceae</taxon>
        <taxon>Hericium</taxon>
    </lineage>
</organism>
<gene>
    <name evidence="1" type="ORF">EWM64_g10401</name>
</gene>
<proteinExistence type="predicted"/>
<reference evidence="1 2" key="1">
    <citation type="submission" date="2019-02" db="EMBL/GenBank/DDBJ databases">
        <title>Genome sequencing of the rare red list fungi Hericium alpestre (H. flagellum).</title>
        <authorList>
            <person name="Buettner E."/>
            <person name="Kellner H."/>
        </authorList>
    </citation>
    <scope>NUCLEOTIDE SEQUENCE [LARGE SCALE GENOMIC DNA]</scope>
    <source>
        <strain evidence="1 2">DSM 108284</strain>
    </source>
</reference>
<sequence length="177" mass="18863">MAAYPLDGSPTVTFVGMDPSDLSWQVNYPAGSQLMLALIDADGNSGGVMPSILTVAVPSVTANVTQDLAACEPLGLTIRGGTRPYTVSVVGIDSAVSNFTLGPRDDIFTWTNQASVDTDVLCKAVLLLNWVPKLIRLFLIFSRGQRCIRKLGVAFGSLQGRPISIPMLTSSMEKLCQ</sequence>
<name>A0A4Y9ZIF9_9AGAM</name>
<dbReference type="Proteomes" id="UP000298061">
    <property type="component" value="Unassembled WGS sequence"/>
</dbReference>
<comment type="caution">
    <text evidence="1">The sequence shown here is derived from an EMBL/GenBank/DDBJ whole genome shotgun (WGS) entry which is preliminary data.</text>
</comment>
<protein>
    <submittedName>
        <fullName evidence="1">Uncharacterized protein</fullName>
    </submittedName>
</protein>
<evidence type="ECO:0000313" key="2">
    <source>
        <dbReference type="Proteomes" id="UP000298061"/>
    </source>
</evidence>
<dbReference type="AlphaFoldDB" id="A0A4Y9ZIF9"/>
<accession>A0A4Y9ZIF9</accession>
<dbReference type="OrthoDB" id="2527908at2759"/>
<dbReference type="EMBL" id="SFCI01002700">
    <property type="protein sequence ID" value="TFY73611.1"/>
    <property type="molecule type" value="Genomic_DNA"/>
</dbReference>